<dbReference type="SUPFAM" id="SSF48264">
    <property type="entry name" value="Cytochrome P450"/>
    <property type="match status" value="1"/>
</dbReference>
<gene>
    <name evidence="11" type="ORF">PSALAMII_LOCUS62</name>
</gene>
<evidence type="ECO:0000256" key="2">
    <source>
        <dbReference type="ARBA" id="ARBA00005179"/>
    </source>
</evidence>
<dbReference type="InterPro" id="IPR001128">
    <property type="entry name" value="Cyt_P450"/>
</dbReference>
<evidence type="ECO:0000256" key="10">
    <source>
        <dbReference type="RuleBase" id="RU000461"/>
    </source>
</evidence>
<dbReference type="AlphaFoldDB" id="A0A9W4I4H4"/>
<feature type="binding site" description="axial binding residue" evidence="9">
    <location>
        <position position="167"/>
    </location>
    <ligand>
        <name>heme</name>
        <dbReference type="ChEBI" id="CHEBI:30413"/>
    </ligand>
    <ligandPart>
        <name>Fe</name>
        <dbReference type="ChEBI" id="CHEBI:18248"/>
    </ligandPart>
</feature>
<dbReference type="GO" id="GO:0043386">
    <property type="term" value="P:mycotoxin biosynthetic process"/>
    <property type="evidence" value="ECO:0007669"/>
    <property type="project" value="UniProtKB-ARBA"/>
</dbReference>
<dbReference type="PANTHER" id="PTHR24305">
    <property type="entry name" value="CYTOCHROME P450"/>
    <property type="match status" value="1"/>
</dbReference>
<dbReference type="PRINTS" id="PR00385">
    <property type="entry name" value="P450"/>
</dbReference>
<dbReference type="PROSITE" id="PS00086">
    <property type="entry name" value="CYTOCHROME_P450"/>
    <property type="match status" value="1"/>
</dbReference>
<dbReference type="PRINTS" id="PR00465">
    <property type="entry name" value="EP450IV"/>
</dbReference>
<protein>
    <recommendedName>
        <fullName evidence="13">Cytochrome P450</fullName>
    </recommendedName>
</protein>
<accession>A0A9W4I4H4</accession>
<dbReference type="GO" id="GO:0020037">
    <property type="term" value="F:heme binding"/>
    <property type="evidence" value="ECO:0007669"/>
    <property type="project" value="InterPro"/>
</dbReference>
<evidence type="ECO:0000256" key="5">
    <source>
        <dbReference type="ARBA" id="ARBA00022723"/>
    </source>
</evidence>
<evidence type="ECO:0000256" key="4">
    <source>
        <dbReference type="ARBA" id="ARBA00022617"/>
    </source>
</evidence>
<evidence type="ECO:0000313" key="11">
    <source>
        <dbReference type="EMBL" id="CAG8220435.1"/>
    </source>
</evidence>
<dbReference type="GO" id="GO:0004497">
    <property type="term" value="F:monooxygenase activity"/>
    <property type="evidence" value="ECO:0007669"/>
    <property type="project" value="UniProtKB-KW"/>
</dbReference>
<comment type="pathway">
    <text evidence="2">Secondary metabolite biosynthesis.</text>
</comment>
<sequence>MTETNLYPGKLCRFVTAWTLSNVLAGSDSVGSVMKTIMYNLLTSPQTMEKLRTELLDACVSQPYPRWSEVSGLPYLDACVQEALRIHPPFAMPFERIVPKTGIFIAGHFLPAGTIVGANPYVVNRHLPTFGPDAETWRPERWLEGPKSLRKIREDGLLTFGAGRRVCLGKHIGIFEIKKLIPFLALNYDIRIVNTEAFTVENQWFFRQTNLQAQIRRQSS</sequence>
<proteinExistence type="inferred from homology"/>
<comment type="caution">
    <text evidence="11">The sequence shown here is derived from an EMBL/GenBank/DDBJ whole genome shotgun (WGS) entry which is preliminary data.</text>
</comment>
<dbReference type="OrthoDB" id="5065855at2759"/>
<keyword evidence="6 10" id="KW-0560">Oxidoreductase</keyword>
<dbReference type="InterPro" id="IPR050121">
    <property type="entry name" value="Cytochrome_P450_monoxygenase"/>
</dbReference>
<evidence type="ECO:0000256" key="7">
    <source>
        <dbReference type="ARBA" id="ARBA00023004"/>
    </source>
</evidence>
<dbReference type="EMBL" id="CAJVPD010000006">
    <property type="protein sequence ID" value="CAG8220435.1"/>
    <property type="molecule type" value="Genomic_DNA"/>
</dbReference>
<organism evidence="11 12">
    <name type="scientific">Penicillium salamii</name>
    <dbReference type="NCBI Taxonomy" id="1612424"/>
    <lineage>
        <taxon>Eukaryota</taxon>
        <taxon>Fungi</taxon>
        <taxon>Dikarya</taxon>
        <taxon>Ascomycota</taxon>
        <taxon>Pezizomycotina</taxon>
        <taxon>Eurotiomycetes</taxon>
        <taxon>Eurotiomycetidae</taxon>
        <taxon>Eurotiales</taxon>
        <taxon>Aspergillaceae</taxon>
        <taxon>Penicillium</taxon>
    </lineage>
</organism>
<evidence type="ECO:0000256" key="9">
    <source>
        <dbReference type="PIRSR" id="PIRSR602403-1"/>
    </source>
</evidence>
<evidence type="ECO:0000313" key="12">
    <source>
        <dbReference type="Proteomes" id="UP001152592"/>
    </source>
</evidence>
<dbReference type="GO" id="GO:0016705">
    <property type="term" value="F:oxidoreductase activity, acting on paired donors, with incorporation or reduction of molecular oxygen"/>
    <property type="evidence" value="ECO:0007669"/>
    <property type="project" value="InterPro"/>
</dbReference>
<comment type="similarity">
    <text evidence="3 10">Belongs to the cytochrome P450 family.</text>
</comment>
<keyword evidence="8 10" id="KW-0503">Monooxygenase</keyword>
<evidence type="ECO:0008006" key="13">
    <source>
        <dbReference type="Google" id="ProtNLM"/>
    </source>
</evidence>
<evidence type="ECO:0000256" key="3">
    <source>
        <dbReference type="ARBA" id="ARBA00010617"/>
    </source>
</evidence>
<dbReference type="Pfam" id="PF00067">
    <property type="entry name" value="p450"/>
    <property type="match status" value="1"/>
</dbReference>
<evidence type="ECO:0000256" key="6">
    <source>
        <dbReference type="ARBA" id="ARBA00023002"/>
    </source>
</evidence>
<comment type="cofactor">
    <cofactor evidence="1 9">
        <name>heme</name>
        <dbReference type="ChEBI" id="CHEBI:30413"/>
    </cofactor>
</comment>
<dbReference type="GO" id="GO:0005506">
    <property type="term" value="F:iron ion binding"/>
    <property type="evidence" value="ECO:0007669"/>
    <property type="project" value="InterPro"/>
</dbReference>
<dbReference type="InterPro" id="IPR002403">
    <property type="entry name" value="Cyt_P450_E_grp-IV"/>
</dbReference>
<name>A0A9W4I4H4_9EURO</name>
<dbReference type="InterPro" id="IPR036396">
    <property type="entry name" value="Cyt_P450_sf"/>
</dbReference>
<evidence type="ECO:0000256" key="1">
    <source>
        <dbReference type="ARBA" id="ARBA00001971"/>
    </source>
</evidence>
<evidence type="ECO:0000256" key="8">
    <source>
        <dbReference type="ARBA" id="ARBA00023033"/>
    </source>
</evidence>
<dbReference type="PANTHER" id="PTHR24305:SF175">
    <property type="entry name" value="CYTOCHROME P450 MONOOXYGENASE PKFB"/>
    <property type="match status" value="1"/>
</dbReference>
<keyword evidence="4 9" id="KW-0349">Heme</keyword>
<dbReference type="InterPro" id="IPR017972">
    <property type="entry name" value="Cyt_P450_CS"/>
</dbReference>
<dbReference type="Gene3D" id="1.10.630.10">
    <property type="entry name" value="Cytochrome P450"/>
    <property type="match status" value="1"/>
</dbReference>
<keyword evidence="5 9" id="KW-0479">Metal-binding</keyword>
<reference evidence="11" key="1">
    <citation type="submission" date="2021-07" db="EMBL/GenBank/DDBJ databases">
        <authorList>
            <person name="Branca A.L. A."/>
        </authorList>
    </citation>
    <scope>NUCLEOTIDE SEQUENCE</scope>
</reference>
<dbReference type="Proteomes" id="UP001152592">
    <property type="component" value="Unassembled WGS sequence"/>
</dbReference>
<keyword evidence="7 9" id="KW-0408">Iron</keyword>